<evidence type="ECO:0000313" key="8">
    <source>
        <dbReference type="Proteomes" id="UP000054937"/>
    </source>
</evidence>
<comment type="caution">
    <text evidence="7">The sequence shown here is derived from an EMBL/GenBank/DDBJ whole genome shotgun (WGS) entry which is preliminary data.</text>
</comment>
<evidence type="ECO:0000256" key="2">
    <source>
        <dbReference type="ARBA" id="ARBA00005727"/>
    </source>
</evidence>
<keyword evidence="4" id="KW-0677">Repeat</keyword>
<feature type="domain" description="EF-hand" evidence="6">
    <location>
        <begin position="141"/>
        <end position="176"/>
    </location>
</feature>
<keyword evidence="5" id="KW-0106">Calcium</keyword>
<proteinExistence type="inferred from homology"/>
<feature type="domain" description="EF-hand" evidence="6">
    <location>
        <begin position="24"/>
        <end position="59"/>
    </location>
</feature>
<dbReference type="InterPro" id="IPR003299">
    <property type="entry name" value="Calflagin-bd"/>
</dbReference>
<dbReference type="Pfam" id="PF22592">
    <property type="entry name" value="FCaBP_EF-hand"/>
    <property type="match status" value="1"/>
</dbReference>
<accession>A0A0V0R6Q2</accession>
<organism evidence="7 8">
    <name type="scientific">Pseudocohnilembus persalinus</name>
    <name type="common">Ciliate</name>
    <dbReference type="NCBI Taxonomy" id="266149"/>
    <lineage>
        <taxon>Eukaryota</taxon>
        <taxon>Sar</taxon>
        <taxon>Alveolata</taxon>
        <taxon>Ciliophora</taxon>
        <taxon>Intramacronucleata</taxon>
        <taxon>Oligohymenophorea</taxon>
        <taxon>Scuticociliatia</taxon>
        <taxon>Philasterida</taxon>
        <taxon>Pseudocohnilembidae</taxon>
        <taxon>Pseudocohnilembus</taxon>
    </lineage>
</organism>
<dbReference type="PROSITE" id="PS00018">
    <property type="entry name" value="EF_HAND_1"/>
    <property type="match status" value="1"/>
</dbReference>
<dbReference type="SMART" id="SM00054">
    <property type="entry name" value="EFh"/>
    <property type="match status" value="3"/>
</dbReference>
<dbReference type="OMA" id="FEYWVMF"/>
<evidence type="ECO:0000313" key="7">
    <source>
        <dbReference type="EMBL" id="KRX09832.1"/>
    </source>
</evidence>
<keyword evidence="3" id="KW-0479">Metal-binding</keyword>
<dbReference type="OrthoDB" id="26525at2759"/>
<comment type="function">
    <text evidence="1">May contribute to the rapid motility of the trypanosomes, playing a role either in flagellar structure or in calcium metabolism. Could alternate between a GDP-bound inactive form to a calcium/GTP-bound active form.</text>
</comment>
<reference evidence="7 8" key="1">
    <citation type="journal article" date="2015" name="Sci. Rep.">
        <title>Genome of the facultative scuticociliatosis pathogen Pseudocohnilembus persalinus provides insight into its virulence through horizontal gene transfer.</title>
        <authorList>
            <person name="Xiong J."/>
            <person name="Wang G."/>
            <person name="Cheng J."/>
            <person name="Tian M."/>
            <person name="Pan X."/>
            <person name="Warren A."/>
            <person name="Jiang C."/>
            <person name="Yuan D."/>
            <person name="Miao W."/>
        </authorList>
    </citation>
    <scope>NUCLEOTIDE SEQUENCE [LARGE SCALE GENOMIC DNA]</scope>
    <source>
        <strain evidence="7">36N120E</strain>
    </source>
</reference>
<dbReference type="SUPFAM" id="SSF47473">
    <property type="entry name" value="EF-hand"/>
    <property type="match status" value="1"/>
</dbReference>
<protein>
    <recommendedName>
        <fullName evidence="6">EF-hand domain-containing protein</fullName>
    </recommendedName>
</protein>
<evidence type="ECO:0000256" key="3">
    <source>
        <dbReference type="ARBA" id="ARBA00022723"/>
    </source>
</evidence>
<dbReference type="InterPro" id="IPR054322">
    <property type="entry name" value="FCABP_EF-hand"/>
</dbReference>
<name>A0A0V0R6Q2_PSEPJ</name>
<evidence type="ECO:0000259" key="6">
    <source>
        <dbReference type="PROSITE" id="PS50222"/>
    </source>
</evidence>
<evidence type="ECO:0000256" key="5">
    <source>
        <dbReference type="ARBA" id="ARBA00022837"/>
    </source>
</evidence>
<dbReference type="AlphaFoldDB" id="A0A0V0R6Q2"/>
<dbReference type="PROSITE" id="PS50222">
    <property type="entry name" value="EF_HAND_2"/>
    <property type="match status" value="3"/>
</dbReference>
<evidence type="ECO:0000256" key="4">
    <source>
        <dbReference type="ARBA" id="ARBA00022737"/>
    </source>
</evidence>
<dbReference type="InParanoid" id="A0A0V0R6Q2"/>
<dbReference type="GO" id="GO:0005509">
    <property type="term" value="F:calcium ion binding"/>
    <property type="evidence" value="ECO:0007669"/>
    <property type="project" value="InterPro"/>
</dbReference>
<comment type="similarity">
    <text evidence="2">Belongs to the calflagin family.</text>
</comment>
<dbReference type="EMBL" id="LDAU01000044">
    <property type="protein sequence ID" value="KRX09832.1"/>
    <property type="molecule type" value="Genomic_DNA"/>
</dbReference>
<gene>
    <name evidence="7" type="ORF">PPERSA_02704</name>
</gene>
<dbReference type="InterPro" id="IPR018247">
    <property type="entry name" value="EF_Hand_1_Ca_BS"/>
</dbReference>
<sequence length="182" mass="21571">MQTHVDRNTWAELAQKLPSKKNPEDYKKRTELFNLFDPNGNGYLSLAEVDKGIRDILRCDTLFDVKPVIMRAFQAAKNSVKTKSKYGDDYIERCEFRLLLVYLRQYFEYWVMFQRIDKNFDRRVSLEEFKQAVPEINKWGVTITNPEKSFQQIDKNGGGMILFDEFCQWAIKQSLDLEDDDD</sequence>
<evidence type="ECO:0000256" key="1">
    <source>
        <dbReference type="ARBA" id="ARBA00002387"/>
    </source>
</evidence>
<dbReference type="InterPro" id="IPR002048">
    <property type="entry name" value="EF_hand_dom"/>
</dbReference>
<dbReference type="Proteomes" id="UP000054937">
    <property type="component" value="Unassembled WGS sequence"/>
</dbReference>
<dbReference type="Gene3D" id="1.10.238.10">
    <property type="entry name" value="EF-hand"/>
    <property type="match status" value="2"/>
</dbReference>
<keyword evidence="8" id="KW-1185">Reference proteome</keyword>
<dbReference type="PRINTS" id="PR01362">
    <property type="entry name" value="CALFLAGIN"/>
</dbReference>
<dbReference type="Pfam" id="PF13202">
    <property type="entry name" value="EF-hand_5"/>
    <property type="match status" value="1"/>
</dbReference>
<dbReference type="CDD" id="cd00051">
    <property type="entry name" value="EFh"/>
    <property type="match status" value="1"/>
</dbReference>
<feature type="domain" description="EF-hand" evidence="6">
    <location>
        <begin position="104"/>
        <end position="139"/>
    </location>
</feature>
<dbReference type="InterPro" id="IPR011992">
    <property type="entry name" value="EF-hand-dom_pair"/>
</dbReference>